<dbReference type="GO" id="GO:0016887">
    <property type="term" value="F:ATP hydrolysis activity"/>
    <property type="evidence" value="ECO:0007669"/>
    <property type="project" value="InterPro"/>
</dbReference>
<evidence type="ECO:0000313" key="6">
    <source>
        <dbReference type="Proteomes" id="UP000245622"/>
    </source>
</evidence>
<evidence type="ECO:0000256" key="2">
    <source>
        <dbReference type="ARBA" id="ARBA00022741"/>
    </source>
</evidence>
<gene>
    <name evidence="5" type="ORF">CRIB_1508</name>
</gene>
<keyword evidence="6" id="KW-1185">Reference proteome</keyword>
<dbReference type="CDD" id="cd03230">
    <property type="entry name" value="ABC_DR_subfamily_A"/>
    <property type="match status" value="1"/>
</dbReference>
<feature type="domain" description="ABC transporter" evidence="4">
    <location>
        <begin position="5"/>
        <end position="230"/>
    </location>
</feature>
<sequence>MSVAVKVKSVSKSFNDSVILDDISIDFYENKIYGLLGKNGVGKTTLLNIITKQLISKNGTVEIFGQNINENDGVLDKLCIVREREFPESDISIKELFNMYSYFYKYYDKKLQEKLCNYFKLDSKKSYRKLSRGMKSIVSNIIGICSNASITIFDEPTIGLDADNRQEFYKILLDSYIKNPRTIILSTHLINEVENLIENVVIIHKGKVIVDDSIDNISQKSFYISGDKSDLEKLKCLKDTKPDKSFGSKQVYKYYGDINEDDLKIIESLNINLEIMNLQDMFVHLTKRGEYK</sequence>
<dbReference type="GO" id="GO:0005524">
    <property type="term" value="F:ATP binding"/>
    <property type="evidence" value="ECO:0007669"/>
    <property type="project" value="UniProtKB-KW"/>
</dbReference>
<dbReference type="Pfam" id="PF00005">
    <property type="entry name" value="ABC_tran"/>
    <property type="match status" value="1"/>
</dbReference>
<evidence type="ECO:0000313" key="5">
    <source>
        <dbReference type="EMBL" id="CED94115.1"/>
    </source>
</evidence>
<dbReference type="GeneID" id="82205541"/>
<organism evidence="5 6">
    <name type="scientific">Romboutsia ilealis</name>
    <dbReference type="NCBI Taxonomy" id="1115758"/>
    <lineage>
        <taxon>Bacteria</taxon>
        <taxon>Bacillati</taxon>
        <taxon>Bacillota</taxon>
        <taxon>Clostridia</taxon>
        <taxon>Peptostreptococcales</taxon>
        <taxon>Peptostreptococcaceae</taxon>
        <taxon>Romboutsia</taxon>
    </lineage>
</organism>
<name>A0A1V1I1L7_9FIRM</name>
<dbReference type="PANTHER" id="PTHR42939">
    <property type="entry name" value="ABC TRANSPORTER ATP-BINDING PROTEIN ALBC-RELATED"/>
    <property type="match status" value="1"/>
</dbReference>
<dbReference type="PANTHER" id="PTHR42939:SF1">
    <property type="entry name" value="ABC TRANSPORTER ATP-BINDING PROTEIN ALBC-RELATED"/>
    <property type="match status" value="1"/>
</dbReference>
<evidence type="ECO:0000256" key="1">
    <source>
        <dbReference type="ARBA" id="ARBA00022448"/>
    </source>
</evidence>
<dbReference type="Proteomes" id="UP000245622">
    <property type="component" value="Chromosome 1"/>
</dbReference>
<dbReference type="EMBL" id="LN555523">
    <property type="protein sequence ID" value="CED94115.1"/>
    <property type="molecule type" value="Genomic_DNA"/>
</dbReference>
<dbReference type="InterPro" id="IPR051782">
    <property type="entry name" value="ABC_Transporter_VariousFunc"/>
</dbReference>
<dbReference type="AlphaFoldDB" id="A0A1V1I1L7"/>
<keyword evidence="1" id="KW-0813">Transport</keyword>
<dbReference type="InterPro" id="IPR027417">
    <property type="entry name" value="P-loop_NTPase"/>
</dbReference>
<protein>
    <submittedName>
        <fullName evidence="5">ABC transporter related protein</fullName>
    </submittedName>
</protein>
<keyword evidence="2" id="KW-0547">Nucleotide-binding</keyword>
<dbReference type="PROSITE" id="PS50893">
    <property type="entry name" value="ABC_TRANSPORTER_2"/>
    <property type="match status" value="1"/>
</dbReference>
<keyword evidence="3" id="KW-0067">ATP-binding</keyword>
<dbReference type="SMART" id="SM00382">
    <property type="entry name" value="AAA"/>
    <property type="match status" value="1"/>
</dbReference>
<dbReference type="InterPro" id="IPR003439">
    <property type="entry name" value="ABC_transporter-like_ATP-bd"/>
</dbReference>
<evidence type="ECO:0000259" key="4">
    <source>
        <dbReference type="PROSITE" id="PS50893"/>
    </source>
</evidence>
<dbReference type="RefSeq" id="WP_180701660.1">
    <property type="nucleotide sequence ID" value="NZ_CAPSUH010000005.1"/>
</dbReference>
<evidence type="ECO:0000256" key="3">
    <source>
        <dbReference type="ARBA" id="ARBA00022840"/>
    </source>
</evidence>
<dbReference type="SUPFAM" id="SSF52540">
    <property type="entry name" value="P-loop containing nucleoside triphosphate hydrolases"/>
    <property type="match status" value="1"/>
</dbReference>
<proteinExistence type="predicted"/>
<dbReference type="InterPro" id="IPR003593">
    <property type="entry name" value="AAA+_ATPase"/>
</dbReference>
<dbReference type="KEGG" id="ril:CRIB_1508"/>
<dbReference type="Gene3D" id="3.40.50.300">
    <property type="entry name" value="P-loop containing nucleotide triphosphate hydrolases"/>
    <property type="match status" value="1"/>
</dbReference>
<accession>A0A1V1I1L7</accession>
<reference evidence="5 6" key="1">
    <citation type="submission" date="2014-04" db="EMBL/GenBank/DDBJ databases">
        <authorList>
            <person name="Hornung B.V."/>
        </authorList>
    </citation>
    <scope>NUCLEOTIDE SEQUENCE [LARGE SCALE GENOMIC DNA]</scope>
    <source>
        <strain evidence="5 6">CRIB</strain>
    </source>
</reference>